<feature type="domain" description="2EXR" evidence="1">
    <location>
        <begin position="30"/>
        <end position="126"/>
    </location>
</feature>
<evidence type="ECO:0000259" key="1">
    <source>
        <dbReference type="Pfam" id="PF20150"/>
    </source>
</evidence>
<comment type="caution">
    <text evidence="2">The sequence shown here is derived from an EMBL/GenBank/DDBJ whole genome shotgun (WGS) entry which is preliminary data.</text>
</comment>
<organism evidence="2 3">
    <name type="scientific">Colletotrichum chlorophyti</name>
    <dbReference type="NCBI Taxonomy" id="708187"/>
    <lineage>
        <taxon>Eukaryota</taxon>
        <taxon>Fungi</taxon>
        <taxon>Dikarya</taxon>
        <taxon>Ascomycota</taxon>
        <taxon>Pezizomycotina</taxon>
        <taxon>Sordariomycetes</taxon>
        <taxon>Hypocreomycetidae</taxon>
        <taxon>Glomerellales</taxon>
        <taxon>Glomerellaceae</taxon>
        <taxon>Colletotrichum</taxon>
    </lineage>
</organism>
<sequence length="254" mass="28484">MAASTSSDPDPLAMDLSLMDLEDSFKGPVFHLFTSLPPEVRTKIWRLAAPKPAVVERTINNTTMAYGLRRRVPALLHACRESRAELTYDPSHRTGASDGQFDLVHVSHEAKTQGKGVYLNCKEDTLLMYRAPPKAIMPDAPNFARVRNLAMEWGLRPCWVQNHCHAGVVFVKQFPALQTLTLLVSFKIYNHLPLGESGSKHREQTQKRRALGEIKGWVLDAMGAEKTADPRWCPPEVRVVPKTRYWTAPGAEMA</sequence>
<reference evidence="2 3" key="1">
    <citation type="submission" date="2016-11" db="EMBL/GenBank/DDBJ databases">
        <title>Draft Genome Assembly of Colletotrichum chlorophyti a pathogen of herbaceous plants.</title>
        <authorList>
            <person name="Gan P."/>
            <person name="Narusaka M."/>
            <person name="Tsushima A."/>
            <person name="Narusaka Y."/>
            <person name="Takano Y."/>
            <person name="Shirasu K."/>
        </authorList>
    </citation>
    <scope>NUCLEOTIDE SEQUENCE [LARGE SCALE GENOMIC DNA]</scope>
    <source>
        <strain evidence="2 3">NTL11</strain>
    </source>
</reference>
<keyword evidence="3" id="KW-1185">Reference proteome</keyword>
<accession>A0A1Q8RCQ7</accession>
<protein>
    <recommendedName>
        <fullName evidence="1">2EXR domain-containing protein</fullName>
    </recommendedName>
</protein>
<dbReference type="OrthoDB" id="3513892at2759"/>
<gene>
    <name evidence="2" type="ORF">CCHL11_08600</name>
</gene>
<evidence type="ECO:0000313" key="2">
    <source>
        <dbReference type="EMBL" id="OLN81923.1"/>
    </source>
</evidence>
<dbReference type="PANTHER" id="PTHR35910">
    <property type="entry name" value="2EXR DOMAIN-CONTAINING PROTEIN"/>
    <property type="match status" value="1"/>
</dbReference>
<dbReference type="InterPro" id="IPR045518">
    <property type="entry name" value="2EXR"/>
</dbReference>
<dbReference type="Pfam" id="PF20150">
    <property type="entry name" value="2EXR"/>
    <property type="match status" value="1"/>
</dbReference>
<evidence type="ECO:0000313" key="3">
    <source>
        <dbReference type="Proteomes" id="UP000186583"/>
    </source>
</evidence>
<name>A0A1Q8RCQ7_9PEZI</name>
<dbReference type="AlphaFoldDB" id="A0A1Q8RCQ7"/>
<dbReference type="PANTHER" id="PTHR35910:SF1">
    <property type="entry name" value="2EXR DOMAIN-CONTAINING PROTEIN"/>
    <property type="match status" value="1"/>
</dbReference>
<dbReference type="Proteomes" id="UP000186583">
    <property type="component" value="Unassembled WGS sequence"/>
</dbReference>
<dbReference type="EMBL" id="MPGH01000237">
    <property type="protein sequence ID" value="OLN81923.1"/>
    <property type="molecule type" value="Genomic_DNA"/>
</dbReference>
<proteinExistence type="predicted"/>